<dbReference type="GO" id="GO:0015562">
    <property type="term" value="F:efflux transmembrane transporter activity"/>
    <property type="evidence" value="ECO:0007669"/>
    <property type="project" value="InterPro"/>
</dbReference>
<dbReference type="InterPro" id="IPR010130">
    <property type="entry name" value="T1SS_OMP_TolC"/>
</dbReference>
<evidence type="ECO:0000313" key="11">
    <source>
        <dbReference type="Proteomes" id="UP000002440"/>
    </source>
</evidence>
<comment type="similarity">
    <text evidence="2">Belongs to the outer membrane factor (OMF) (TC 1.B.17) family.</text>
</comment>
<dbReference type="GO" id="GO:0009279">
    <property type="term" value="C:cell outer membrane"/>
    <property type="evidence" value="ECO:0007669"/>
    <property type="project" value="UniProtKB-SubCell"/>
</dbReference>
<accession>Q1H1M4</accession>
<dbReference type="Gene3D" id="1.20.1600.10">
    <property type="entry name" value="Outer membrane efflux proteins (OEP)"/>
    <property type="match status" value="1"/>
</dbReference>
<evidence type="ECO:0000256" key="2">
    <source>
        <dbReference type="ARBA" id="ARBA00007613"/>
    </source>
</evidence>
<name>Q1H1M4_METFK</name>
<evidence type="ECO:0000256" key="9">
    <source>
        <dbReference type="SAM" id="SignalP"/>
    </source>
</evidence>
<feature type="coiled-coil region" evidence="8">
    <location>
        <begin position="164"/>
        <end position="215"/>
    </location>
</feature>
<evidence type="ECO:0000256" key="6">
    <source>
        <dbReference type="ARBA" id="ARBA00023136"/>
    </source>
</evidence>
<dbReference type="PANTHER" id="PTHR30026:SF20">
    <property type="entry name" value="OUTER MEMBRANE PROTEIN TOLC"/>
    <property type="match status" value="1"/>
</dbReference>
<dbReference type="PANTHER" id="PTHR30026">
    <property type="entry name" value="OUTER MEMBRANE PROTEIN TOLC"/>
    <property type="match status" value="1"/>
</dbReference>
<feature type="signal peptide" evidence="9">
    <location>
        <begin position="1"/>
        <end position="32"/>
    </location>
</feature>
<keyword evidence="5" id="KW-0812">Transmembrane</keyword>
<gene>
    <name evidence="10" type="ordered locus">Mfla_1345</name>
</gene>
<dbReference type="RefSeq" id="WP_011479567.1">
    <property type="nucleotide sequence ID" value="NC_007947.1"/>
</dbReference>
<dbReference type="AlphaFoldDB" id="Q1H1M4"/>
<keyword evidence="7" id="KW-0998">Cell outer membrane</keyword>
<sequence>MMTRRYRMRLNRLALARALCTLAIYASAPLHAAENLLSLYEKALQYDAQYKAAEANMAAEREEINKSRALFMPRVQFGASVGRGATDRTTQTSLGAIDTRLNYDIQNYALSLRQPLFNKENIATYRGAEANVQSKEALLLKENATLISRLAATYFETLYAQEKVEVLRSNIAATSQQLDQAQRRYDNGEGTVTEINEAQANLELAQAELITTENSLAVFKQTLSNMSGVAVTDIAPLDIAQLPAGVPDSDDLEFWMQQALGNNPEITAARLSVEVARQDVEKKRAGHFPTLDLVGVRSFSENDSNNTLGSRFDTTTIALQLNMPLFAGGFTSASVRQAFNRVDAAEELLNLRTRDIEANTKKYLNSIRSGLLALSAYRQAVKSSEIALEGTQKGFAAGTRTNIEVLNAQQKLFRSRLELSRVQYVLVNDIINLKQAAGMLNEAQLHALNQYFAAN</sequence>
<dbReference type="STRING" id="265072.Mfla_1345"/>
<dbReference type="KEGG" id="mfa:Mfla_1345"/>
<dbReference type="EMBL" id="CP000284">
    <property type="protein sequence ID" value="ABE49613.1"/>
    <property type="molecule type" value="Genomic_DNA"/>
</dbReference>
<evidence type="ECO:0000256" key="8">
    <source>
        <dbReference type="SAM" id="Coils"/>
    </source>
</evidence>
<evidence type="ECO:0000256" key="7">
    <source>
        <dbReference type="ARBA" id="ARBA00023237"/>
    </source>
</evidence>
<dbReference type="GO" id="GO:1990281">
    <property type="term" value="C:efflux pump complex"/>
    <property type="evidence" value="ECO:0007669"/>
    <property type="project" value="TreeGrafter"/>
</dbReference>
<organism evidence="10 11">
    <name type="scientific">Methylobacillus flagellatus (strain ATCC 51484 / DSM 6875 / VKM B-1610 / KT)</name>
    <dbReference type="NCBI Taxonomy" id="265072"/>
    <lineage>
        <taxon>Bacteria</taxon>
        <taxon>Pseudomonadati</taxon>
        <taxon>Pseudomonadota</taxon>
        <taxon>Betaproteobacteria</taxon>
        <taxon>Nitrosomonadales</taxon>
        <taxon>Methylophilaceae</taxon>
        <taxon>Methylobacillus</taxon>
    </lineage>
</organism>
<proteinExistence type="inferred from homology"/>
<dbReference type="HOGENOM" id="CLU_012817_0_2_4"/>
<evidence type="ECO:0000313" key="10">
    <source>
        <dbReference type="EMBL" id="ABE49613.1"/>
    </source>
</evidence>
<keyword evidence="3" id="KW-0813">Transport</keyword>
<keyword evidence="11" id="KW-1185">Reference proteome</keyword>
<evidence type="ECO:0000256" key="4">
    <source>
        <dbReference type="ARBA" id="ARBA00022452"/>
    </source>
</evidence>
<dbReference type="Proteomes" id="UP000002440">
    <property type="component" value="Chromosome"/>
</dbReference>
<evidence type="ECO:0000256" key="3">
    <source>
        <dbReference type="ARBA" id="ARBA00022448"/>
    </source>
</evidence>
<reference evidence="10 11" key="1">
    <citation type="submission" date="2006-03" db="EMBL/GenBank/DDBJ databases">
        <title>Complete sequence of Methylobacillus flagellatus KT.</title>
        <authorList>
            <consortium name="US DOE Joint Genome Institute"/>
            <person name="Copeland A."/>
            <person name="Lucas S."/>
            <person name="Lapidus A."/>
            <person name="Barry K."/>
            <person name="Detter J.C."/>
            <person name="Glavina del Rio T."/>
            <person name="Hammon N."/>
            <person name="Israni S."/>
            <person name="Dalin E."/>
            <person name="Tice H."/>
            <person name="Pitluck S."/>
            <person name="Brettin T."/>
            <person name="Bruce D."/>
            <person name="Han C."/>
            <person name="Tapia R."/>
            <person name="Saunders E."/>
            <person name="Gilna P."/>
            <person name="Schmutz J."/>
            <person name="Larimer F."/>
            <person name="Land M."/>
            <person name="Kyrpides N."/>
            <person name="Anderson I."/>
            <person name="Richardson P."/>
        </authorList>
    </citation>
    <scope>NUCLEOTIDE SEQUENCE [LARGE SCALE GENOMIC DNA]</scope>
    <source>
        <strain evidence="11">KT / ATCC 51484 / DSM 6875</strain>
    </source>
</reference>
<evidence type="ECO:0000256" key="1">
    <source>
        <dbReference type="ARBA" id="ARBA00004442"/>
    </source>
</evidence>
<feature type="chain" id="PRO_5004189870" evidence="9">
    <location>
        <begin position="33"/>
        <end position="455"/>
    </location>
</feature>
<evidence type="ECO:0000256" key="5">
    <source>
        <dbReference type="ARBA" id="ARBA00022692"/>
    </source>
</evidence>
<dbReference type="Pfam" id="PF02321">
    <property type="entry name" value="OEP"/>
    <property type="match status" value="2"/>
</dbReference>
<dbReference type="SUPFAM" id="SSF56954">
    <property type="entry name" value="Outer membrane efflux proteins (OEP)"/>
    <property type="match status" value="1"/>
</dbReference>
<keyword evidence="8" id="KW-0175">Coiled coil</keyword>
<comment type="subcellular location">
    <subcellularLocation>
        <location evidence="1">Cell outer membrane</location>
    </subcellularLocation>
</comment>
<keyword evidence="9" id="KW-0732">Signal</keyword>
<feature type="coiled-coil region" evidence="8">
    <location>
        <begin position="43"/>
        <end position="70"/>
    </location>
</feature>
<dbReference type="NCBIfam" id="TIGR01844">
    <property type="entry name" value="type_I_sec_TolC"/>
    <property type="match status" value="1"/>
</dbReference>
<dbReference type="InterPro" id="IPR003423">
    <property type="entry name" value="OMP_efflux"/>
</dbReference>
<keyword evidence="4" id="KW-1134">Transmembrane beta strand</keyword>
<dbReference type="InterPro" id="IPR051906">
    <property type="entry name" value="TolC-like"/>
</dbReference>
<dbReference type="eggNOG" id="COG1538">
    <property type="taxonomic scope" value="Bacteria"/>
</dbReference>
<dbReference type="GO" id="GO:0015288">
    <property type="term" value="F:porin activity"/>
    <property type="evidence" value="ECO:0007669"/>
    <property type="project" value="TreeGrafter"/>
</dbReference>
<keyword evidence="6" id="KW-0472">Membrane</keyword>
<protein>
    <submittedName>
        <fullName evidence="10">Type I secretion outer membrane protein, TolC</fullName>
    </submittedName>
</protein>